<dbReference type="RefSeq" id="WP_138597414.1">
    <property type="nucleotide sequence ID" value="NZ_PNCK01000047.1"/>
</dbReference>
<evidence type="ECO:0000313" key="3">
    <source>
        <dbReference type="Proteomes" id="UP000305730"/>
    </source>
</evidence>
<reference evidence="3 4" key="1">
    <citation type="submission" date="2017-12" db="EMBL/GenBank/DDBJ databases">
        <authorList>
            <person name="Paulsen S."/>
            <person name="Gram L.K."/>
        </authorList>
    </citation>
    <scope>NUCLEOTIDE SEQUENCE [LARGE SCALE GENOMIC DNA]</scope>
    <source>
        <strain evidence="2 4">S2231</strain>
        <strain evidence="1 3">S2233</strain>
    </source>
</reference>
<proteinExistence type="predicted"/>
<dbReference type="InterPro" id="IPR045538">
    <property type="entry name" value="CIS_TMP"/>
</dbReference>
<dbReference type="Proteomes" id="UP000307706">
    <property type="component" value="Unassembled WGS sequence"/>
</dbReference>
<evidence type="ECO:0000313" key="1">
    <source>
        <dbReference type="EMBL" id="TMP41770.1"/>
    </source>
</evidence>
<keyword evidence="3" id="KW-1185">Reference proteome</keyword>
<dbReference type="EMBL" id="PNCK01000047">
    <property type="protein sequence ID" value="TMP41770.1"/>
    <property type="molecule type" value="Genomic_DNA"/>
</dbReference>
<protein>
    <submittedName>
        <fullName evidence="2">Uncharacterized protein</fullName>
    </submittedName>
</protein>
<organism evidence="2 4">
    <name type="scientific">Pseudoalteromonas citrea</name>
    <dbReference type="NCBI Taxonomy" id="43655"/>
    <lineage>
        <taxon>Bacteria</taxon>
        <taxon>Pseudomonadati</taxon>
        <taxon>Pseudomonadota</taxon>
        <taxon>Gammaproteobacteria</taxon>
        <taxon>Alteromonadales</taxon>
        <taxon>Pseudoalteromonadaceae</taxon>
        <taxon>Pseudoalteromonas</taxon>
    </lineage>
</organism>
<evidence type="ECO:0000313" key="4">
    <source>
        <dbReference type="Proteomes" id="UP000307706"/>
    </source>
</evidence>
<accession>A0A5S3XK15</accession>
<name>A0A5S3XK15_9GAMM</name>
<reference evidence="3 4" key="2">
    <citation type="submission" date="2019-06" db="EMBL/GenBank/DDBJ databases">
        <title>Co-occurence of chitin degradation, pigmentation and bioactivity in marine Pseudoalteromonas.</title>
        <authorList>
            <person name="Sonnenschein E.C."/>
            <person name="Bech P.K."/>
        </authorList>
    </citation>
    <scope>NUCLEOTIDE SEQUENCE [LARGE SCALE GENOMIC DNA]</scope>
    <source>
        <strain evidence="4">S2231</strain>
        <strain evidence="1 3">S2233</strain>
    </source>
</reference>
<evidence type="ECO:0000313" key="2">
    <source>
        <dbReference type="EMBL" id="TMP53286.1"/>
    </source>
</evidence>
<dbReference type="Proteomes" id="UP000305730">
    <property type="component" value="Unassembled WGS sequence"/>
</dbReference>
<reference evidence="2" key="3">
    <citation type="submission" date="2019-09" db="EMBL/GenBank/DDBJ databases">
        <title>Co-occurence of chitin degradation, pigmentation and bioactivity in marine Pseudoalteromonas.</title>
        <authorList>
            <person name="Sonnenschein E.C."/>
            <person name="Bech P.K."/>
        </authorList>
    </citation>
    <scope>NUCLEOTIDE SEQUENCE</scope>
    <source>
        <strain evidence="2">S2231</strain>
    </source>
</reference>
<dbReference type="Pfam" id="PF19268">
    <property type="entry name" value="CIS_TMP"/>
    <property type="match status" value="1"/>
</dbReference>
<dbReference type="AlphaFoldDB" id="A0A5S3XK15"/>
<dbReference type="OrthoDB" id="499748at2"/>
<comment type="caution">
    <text evidence="2">The sequence shown here is derived from an EMBL/GenBank/DDBJ whole genome shotgun (WGS) entry which is preliminary data.</text>
</comment>
<dbReference type="EMBL" id="PNCL01000153">
    <property type="protein sequence ID" value="TMP53286.1"/>
    <property type="molecule type" value="Genomic_DNA"/>
</dbReference>
<sequence>MINEVTVVLDAMARSMAKVNAIKAEFDKHNSVIKLDLQRVDYWQLPLLEWCCDTLGSFTDHKDMSVASFTALFLQREGEVCLTETGVKIEVEDKPQDILIMRMPWGLGLIQLPWLSSLLIDVKWHRGF</sequence>
<gene>
    <name evidence="2" type="ORF">CWB96_21375</name>
    <name evidence="1" type="ORF">CWB97_13460</name>
</gene>